<dbReference type="Proteomes" id="UP000284706">
    <property type="component" value="Unassembled WGS sequence"/>
</dbReference>
<name>A0A409YAY0_9AGAR</name>
<organism evidence="2 3">
    <name type="scientific">Gymnopilus dilepis</name>
    <dbReference type="NCBI Taxonomy" id="231916"/>
    <lineage>
        <taxon>Eukaryota</taxon>
        <taxon>Fungi</taxon>
        <taxon>Dikarya</taxon>
        <taxon>Basidiomycota</taxon>
        <taxon>Agaricomycotina</taxon>
        <taxon>Agaricomycetes</taxon>
        <taxon>Agaricomycetidae</taxon>
        <taxon>Agaricales</taxon>
        <taxon>Agaricineae</taxon>
        <taxon>Hymenogastraceae</taxon>
        <taxon>Gymnopilus</taxon>
    </lineage>
</organism>
<evidence type="ECO:0000313" key="3">
    <source>
        <dbReference type="Proteomes" id="UP000284706"/>
    </source>
</evidence>
<evidence type="ECO:0000256" key="1">
    <source>
        <dbReference type="SAM" id="MobiDB-lite"/>
    </source>
</evidence>
<dbReference type="EMBL" id="NHYE01001025">
    <property type="protein sequence ID" value="PPR00166.1"/>
    <property type="molecule type" value="Genomic_DNA"/>
</dbReference>
<reference evidence="2 3" key="1">
    <citation type="journal article" date="2018" name="Evol. Lett.">
        <title>Horizontal gene cluster transfer increased hallucinogenic mushroom diversity.</title>
        <authorList>
            <person name="Reynolds H.T."/>
            <person name="Vijayakumar V."/>
            <person name="Gluck-Thaler E."/>
            <person name="Korotkin H.B."/>
            <person name="Matheny P.B."/>
            <person name="Slot J.C."/>
        </authorList>
    </citation>
    <scope>NUCLEOTIDE SEQUENCE [LARGE SCALE GENOMIC DNA]</scope>
    <source>
        <strain evidence="2 3">SRW20</strain>
    </source>
</reference>
<comment type="caution">
    <text evidence="2">The sequence shown here is derived from an EMBL/GenBank/DDBJ whole genome shotgun (WGS) entry which is preliminary data.</text>
</comment>
<sequence>MSAVTPILCALEPFSVELKELIDQSLNGIKYFSRSSISLWRHEITQEILTQDSEEYLHAIKAWLHSCTWKTFDDLPDLEVVEAFMEVQLRIRGGDTTAATRTLACLQKRLEIDKFSGNEHQHHQHNLLEELTSTVEDLVLEDIETEGEESHPEEDSLDTSYFSPEEDKSNSPPRKKRRTTTTTSEVRKEIVLDLNEHLKANPIAWLETCKAWTHDLTTAFEHRQELDLSDDTCDKHYKKVVHILQDLRQIKAGVYKNQTWIDAVKSSGLAKIIYLWSDPMGLALWQAVFVKKLFRKHKISTTLLLVLERWIPTKVKSIWVLQPFVPYFTREPKQKLQKLGRYLYQCFTKKPDMIPRESYPPSVFFLLSLDNFFEAGRMWLGFSLEKNSFHSTFFNSRSEAEIVYKALMQHLSGFGDADFNRIEDIALRTIFKRSIDFKDLKRKVKEKFFANRASLNSPCKKCRNESASEQCLQKVLVTVQKPDKSVIGCGVSFSPREKIDAIPMRNSKNGELEERPVLHPKLDLHLKDIRCSDKILERCGSMTYYFADKNDPDTILDFWTYNAFPDHVLEKLISHHQRLQTVKNVKRGKQFKTYRQGHMFPKGSRIPAGGLPGDAYTMYTGMDAIDEASINALFDDAEDSLVLLEAARIIHPPVFSQLQHAVPEGDKLGITGATAYLCKNYASPLHFDKDACRGLCAQYHLQAKSEGDEYGFIFGDYGLYVVSRSNSFWSFDSSMAHGTVLPSTDVLEFSDIQTAVRAPSDDRGDRGNDPPRRISSGAHVTKSKKDINAARKYKKVQDSRKNIGEYLDC</sequence>
<evidence type="ECO:0000313" key="2">
    <source>
        <dbReference type="EMBL" id="PPR00166.1"/>
    </source>
</evidence>
<keyword evidence="3" id="KW-1185">Reference proteome</keyword>
<dbReference type="InParanoid" id="A0A409YAY0"/>
<feature type="compositionally biased region" description="Basic and acidic residues" evidence="1">
    <location>
        <begin position="759"/>
        <end position="772"/>
    </location>
</feature>
<dbReference type="OrthoDB" id="2634618at2759"/>
<proteinExistence type="predicted"/>
<feature type="region of interest" description="Disordered" evidence="1">
    <location>
        <begin position="145"/>
        <end position="183"/>
    </location>
</feature>
<accession>A0A409YAY0</accession>
<protein>
    <submittedName>
        <fullName evidence="2">Uncharacterized protein</fullName>
    </submittedName>
</protein>
<feature type="region of interest" description="Disordered" evidence="1">
    <location>
        <begin position="757"/>
        <end position="786"/>
    </location>
</feature>
<dbReference type="AlphaFoldDB" id="A0A409YAY0"/>
<gene>
    <name evidence="2" type="ORF">CVT26_008884</name>
</gene>